<dbReference type="Pfam" id="PF12780">
    <property type="entry name" value="AAA_8"/>
    <property type="match status" value="1"/>
</dbReference>
<dbReference type="GO" id="GO:0036157">
    <property type="term" value="C:outer dynein arm"/>
    <property type="evidence" value="ECO:0007669"/>
    <property type="project" value="TreeGrafter"/>
</dbReference>
<dbReference type="Pfam" id="PF12781">
    <property type="entry name" value="AAA_9"/>
    <property type="match status" value="1"/>
</dbReference>
<dbReference type="Pfam" id="PF12777">
    <property type="entry name" value="MT"/>
    <property type="match status" value="1"/>
</dbReference>
<dbReference type="OMA" id="HEISRWH"/>
<dbReference type="EMBL" id="ASPP01006624">
    <property type="protein sequence ID" value="ETO28516.1"/>
    <property type="molecule type" value="Genomic_DNA"/>
</dbReference>
<evidence type="ECO:0000256" key="1">
    <source>
        <dbReference type="SAM" id="Coils"/>
    </source>
</evidence>
<comment type="caution">
    <text evidence="5">The sequence shown here is derived from an EMBL/GenBank/DDBJ whole genome shotgun (WGS) entry which is preliminary data.</text>
</comment>
<dbReference type="InterPro" id="IPR027417">
    <property type="entry name" value="P-loop_NTPase"/>
</dbReference>
<feature type="domain" description="Dynein heavy chain ATP-binding dynein motor region" evidence="4">
    <location>
        <begin position="477"/>
        <end position="523"/>
    </location>
</feature>
<dbReference type="InterPro" id="IPR024317">
    <property type="entry name" value="Dynein_heavy_chain_D4_dom"/>
</dbReference>
<dbReference type="InterPro" id="IPR024743">
    <property type="entry name" value="Dynein_HC_stalk"/>
</dbReference>
<dbReference type="Proteomes" id="UP000023152">
    <property type="component" value="Unassembled WGS sequence"/>
</dbReference>
<dbReference type="OrthoDB" id="424310at2759"/>
<dbReference type="PANTHER" id="PTHR10676">
    <property type="entry name" value="DYNEIN HEAVY CHAIN FAMILY PROTEIN"/>
    <property type="match status" value="1"/>
</dbReference>
<dbReference type="Gene3D" id="1.20.920.20">
    <property type="match status" value="1"/>
</dbReference>
<feature type="domain" description="Dynein heavy chain coiled coil stalk" evidence="2">
    <location>
        <begin position="303"/>
        <end position="448"/>
    </location>
</feature>
<keyword evidence="6" id="KW-1185">Reference proteome</keyword>
<dbReference type="GO" id="GO:0036158">
    <property type="term" value="P:outer dynein arm assembly"/>
    <property type="evidence" value="ECO:0007669"/>
    <property type="project" value="TreeGrafter"/>
</dbReference>
<feature type="non-terminal residue" evidence="5">
    <location>
        <position position="1"/>
    </location>
</feature>
<dbReference type="AlphaFoldDB" id="X6NR81"/>
<dbReference type="Gene3D" id="3.40.50.300">
    <property type="entry name" value="P-loop containing nucleotide triphosphate hydrolases"/>
    <property type="match status" value="1"/>
</dbReference>
<accession>X6NR81</accession>
<evidence type="ECO:0000259" key="2">
    <source>
        <dbReference type="Pfam" id="PF12777"/>
    </source>
</evidence>
<sequence>VESTDEEKKSLVVYIARAHDIIVNCCNEYFQQYRRRVYVTPKSYLSFINTYKQVYSNKRKEIDIKARNVKLGLNKIAKASQDVEKMKDVLRVQEEELKVAERNTQEMLVKLEVGAKEAELQKQEAESIEKDCAATAAMIAQEKEAANQELQAALPFMEEAKKAAQSLNKKDINFVANLPKPHDLIKRIMDCVLILTHQPVVRTEMTQIVVNKEARPFLKDSYAEYSLKMMSSASFIPDLFDFSENRKDMINEETMELLEPYLEIEDFTPDAAKVLFFFFSLKKKKKKKNSNYVYPKKKQTKKKTESLCMFVRAMFNYHKASLIVAPRLAALQIKESELADAEAKKKKAQQATAAAQAKVDNLQQDFSNTMAEKKRIEDTAKATQDKMAAATNLIGSLAGERDRWIEDAKSFADEKIRLIGDVALACAFVSYCGPFNQQYRKKILDEYFYLECVKMNIPVTRNLDVNKFLVDDSTVAEWNSQTLPKDDLSIQNGILVTQATRWPLIIDPQGQAAQWLKHREKAMYPILGRLSLMTTNFVIN</sequence>
<dbReference type="InterPro" id="IPR026983">
    <property type="entry name" value="DHC"/>
</dbReference>
<feature type="domain" description="Dynein heavy chain AAA module D4" evidence="3">
    <location>
        <begin position="4"/>
        <end position="53"/>
    </location>
</feature>
<keyword evidence="1" id="KW-0175">Coiled coil</keyword>
<evidence type="ECO:0000313" key="5">
    <source>
        <dbReference type="EMBL" id="ETO28516.1"/>
    </source>
</evidence>
<gene>
    <name evidence="5" type="ORF">RFI_08610</name>
</gene>
<feature type="coiled-coil region" evidence="1">
    <location>
        <begin position="76"/>
        <end position="160"/>
    </location>
</feature>
<dbReference type="GO" id="GO:0008569">
    <property type="term" value="F:minus-end-directed microtubule motor activity"/>
    <property type="evidence" value="ECO:0007669"/>
    <property type="project" value="TreeGrafter"/>
</dbReference>
<proteinExistence type="predicted"/>
<evidence type="ECO:0000259" key="4">
    <source>
        <dbReference type="Pfam" id="PF12781"/>
    </source>
</evidence>
<name>X6NR81_RETFI</name>
<dbReference type="GO" id="GO:0051959">
    <property type="term" value="F:dynein light intermediate chain binding"/>
    <property type="evidence" value="ECO:0007669"/>
    <property type="project" value="InterPro"/>
</dbReference>
<organism evidence="5 6">
    <name type="scientific">Reticulomyxa filosa</name>
    <dbReference type="NCBI Taxonomy" id="46433"/>
    <lineage>
        <taxon>Eukaryota</taxon>
        <taxon>Sar</taxon>
        <taxon>Rhizaria</taxon>
        <taxon>Retaria</taxon>
        <taxon>Foraminifera</taxon>
        <taxon>Monothalamids</taxon>
        <taxon>Reticulomyxidae</taxon>
        <taxon>Reticulomyxa</taxon>
    </lineage>
</organism>
<protein>
    <submittedName>
        <fullName evidence="5">Dynein, axonemal, heavy polypeptide 5</fullName>
    </submittedName>
</protein>
<evidence type="ECO:0000259" key="3">
    <source>
        <dbReference type="Pfam" id="PF12780"/>
    </source>
</evidence>
<feature type="coiled-coil region" evidence="1">
    <location>
        <begin position="331"/>
        <end position="393"/>
    </location>
</feature>
<dbReference type="GO" id="GO:0045505">
    <property type="term" value="F:dynein intermediate chain binding"/>
    <property type="evidence" value="ECO:0007669"/>
    <property type="project" value="InterPro"/>
</dbReference>
<dbReference type="PANTHER" id="PTHR10676:SF365">
    <property type="entry name" value="AAA+ ATPASE DOMAIN-CONTAINING PROTEIN"/>
    <property type="match status" value="1"/>
</dbReference>
<evidence type="ECO:0000313" key="6">
    <source>
        <dbReference type="Proteomes" id="UP000023152"/>
    </source>
</evidence>
<dbReference type="GO" id="GO:0097729">
    <property type="term" value="C:9+2 motile cilium"/>
    <property type="evidence" value="ECO:0007669"/>
    <property type="project" value="TreeGrafter"/>
</dbReference>
<dbReference type="InterPro" id="IPR035706">
    <property type="entry name" value="AAA_9"/>
</dbReference>
<reference evidence="5 6" key="1">
    <citation type="journal article" date="2013" name="Curr. Biol.">
        <title>The Genome of the Foraminiferan Reticulomyxa filosa.</title>
        <authorList>
            <person name="Glockner G."/>
            <person name="Hulsmann N."/>
            <person name="Schleicher M."/>
            <person name="Noegel A.A."/>
            <person name="Eichinger L."/>
            <person name="Gallinger C."/>
            <person name="Pawlowski J."/>
            <person name="Sierra R."/>
            <person name="Euteneuer U."/>
            <person name="Pillet L."/>
            <person name="Moustafa A."/>
            <person name="Platzer M."/>
            <person name="Groth M."/>
            <person name="Szafranski K."/>
            <person name="Schliwa M."/>
        </authorList>
    </citation>
    <scope>NUCLEOTIDE SEQUENCE [LARGE SCALE GENOMIC DNA]</scope>
</reference>
<dbReference type="GO" id="GO:0060294">
    <property type="term" value="P:cilium movement involved in cell motility"/>
    <property type="evidence" value="ECO:0007669"/>
    <property type="project" value="TreeGrafter"/>
</dbReference>